<evidence type="ECO:0000313" key="2">
    <source>
        <dbReference type="EMBL" id="VUZ47831.1"/>
    </source>
</evidence>
<dbReference type="EMBL" id="CABIJS010000256">
    <property type="protein sequence ID" value="VUZ47831.1"/>
    <property type="molecule type" value="Genomic_DNA"/>
</dbReference>
<dbReference type="Proteomes" id="UP000321570">
    <property type="component" value="Unassembled WGS sequence"/>
</dbReference>
<dbReference type="GO" id="GO:0016491">
    <property type="term" value="F:oxidoreductase activity"/>
    <property type="evidence" value="ECO:0007669"/>
    <property type="project" value="UniProtKB-KW"/>
</dbReference>
<evidence type="ECO:0008006" key="4">
    <source>
        <dbReference type="Google" id="ProtNLM"/>
    </source>
</evidence>
<dbReference type="PANTHER" id="PTHR43157">
    <property type="entry name" value="PHOSPHATIDYLINOSITOL-GLYCAN BIOSYNTHESIS CLASS F PROTEIN-RELATED"/>
    <property type="match status" value="1"/>
</dbReference>
<dbReference type="InterPro" id="IPR036291">
    <property type="entry name" value="NAD(P)-bd_dom_sf"/>
</dbReference>
<reference evidence="2 3" key="1">
    <citation type="submission" date="2019-07" db="EMBL/GenBank/DDBJ databases">
        <authorList>
            <person name="Jastrzebski P J."/>
            <person name="Paukszto L."/>
            <person name="Jastrzebski P J."/>
        </authorList>
    </citation>
    <scope>NUCLEOTIDE SEQUENCE [LARGE SCALE GENOMIC DNA]</scope>
    <source>
        <strain evidence="2 3">WMS-il1</strain>
    </source>
</reference>
<sequence length="335" mass="36129">MLKALAVIGGSGAALFGANKYYFSGGKCNETGRLDGKLVIVTGANTGIGKETAAELARRGANVIMACRNIEQAEVAKSDILTLYGKGQPTALTRNVNAKVKGSITPIEPEQLIIEKLDLCSLKSIREFTDRISKKNLNIDILINNAGIMACPYAETEDGFESQIGTNHLGPFLLTELLLPAIKQAGEGARIIFVSSRAHYGTKTSLIPLNVRKEDYSRIECYNRSKLANAMYAHYLGETLAPSGILTASVHPGVVQTNLFRFLGIFSFIPNVLTRPFMKTPWEGAQTILHTVLTPNLISGAYYSDCVETKALPIVYDQIAGEELANASRAAVGMA</sequence>
<keyword evidence="1" id="KW-0560">Oxidoreductase</keyword>
<dbReference type="Pfam" id="PF00106">
    <property type="entry name" value="adh_short"/>
    <property type="match status" value="2"/>
</dbReference>
<proteinExistence type="predicted"/>
<name>A0A564YKN0_HYMDI</name>
<dbReference type="AlphaFoldDB" id="A0A564YKN0"/>
<gene>
    <name evidence="2" type="ORF">WMSIL1_LOCUS7336</name>
</gene>
<keyword evidence="3" id="KW-1185">Reference proteome</keyword>
<dbReference type="PRINTS" id="PR00081">
    <property type="entry name" value="GDHRDH"/>
</dbReference>
<protein>
    <recommendedName>
        <fullName evidence="4">Retinol dehydrogenase 12</fullName>
    </recommendedName>
</protein>
<evidence type="ECO:0000256" key="1">
    <source>
        <dbReference type="ARBA" id="ARBA00023002"/>
    </source>
</evidence>
<organism evidence="2 3">
    <name type="scientific">Hymenolepis diminuta</name>
    <name type="common">Rat tapeworm</name>
    <dbReference type="NCBI Taxonomy" id="6216"/>
    <lineage>
        <taxon>Eukaryota</taxon>
        <taxon>Metazoa</taxon>
        <taxon>Spiralia</taxon>
        <taxon>Lophotrochozoa</taxon>
        <taxon>Platyhelminthes</taxon>
        <taxon>Cestoda</taxon>
        <taxon>Eucestoda</taxon>
        <taxon>Cyclophyllidea</taxon>
        <taxon>Hymenolepididae</taxon>
        <taxon>Hymenolepis</taxon>
    </lineage>
</organism>
<dbReference type="PANTHER" id="PTHR43157:SF31">
    <property type="entry name" value="PHOSPHATIDYLINOSITOL-GLYCAN BIOSYNTHESIS CLASS F PROTEIN"/>
    <property type="match status" value="1"/>
</dbReference>
<evidence type="ECO:0000313" key="3">
    <source>
        <dbReference type="Proteomes" id="UP000321570"/>
    </source>
</evidence>
<dbReference type="SUPFAM" id="SSF51735">
    <property type="entry name" value="NAD(P)-binding Rossmann-fold domains"/>
    <property type="match status" value="1"/>
</dbReference>
<dbReference type="CDD" id="cd05327">
    <property type="entry name" value="retinol-DH_like_SDR_c_like"/>
    <property type="match status" value="1"/>
</dbReference>
<accession>A0A564YKN0</accession>
<dbReference type="Gene3D" id="3.40.50.720">
    <property type="entry name" value="NAD(P)-binding Rossmann-like Domain"/>
    <property type="match status" value="1"/>
</dbReference>
<dbReference type="InterPro" id="IPR002347">
    <property type="entry name" value="SDR_fam"/>
</dbReference>